<evidence type="ECO:0000256" key="5">
    <source>
        <dbReference type="SAM" id="Phobius"/>
    </source>
</evidence>
<evidence type="ECO:0000256" key="1">
    <source>
        <dbReference type="ARBA" id="ARBA00004141"/>
    </source>
</evidence>
<keyword evidence="4 5" id="KW-0472">Membrane</keyword>
<organism evidence="6 7">
    <name type="scientific">Polymorphobacter multimanifer</name>
    <dbReference type="NCBI Taxonomy" id="1070431"/>
    <lineage>
        <taxon>Bacteria</taxon>
        <taxon>Pseudomonadati</taxon>
        <taxon>Pseudomonadota</taxon>
        <taxon>Alphaproteobacteria</taxon>
        <taxon>Sphingomonadales</taxon>
        <taxon>Sphingosinicellaceae</taxon>
        <taxon>Polymorphobacter</taxon>
    </lineage>
</organism>
<evidence type="ECO:0000256" key="4">
    <source>
        <dbReference type="ARBA" id="ARBA00023136"/>
    </source>
</evidence>
<reference evidence="6 7" key="1">
    <citation type="submission" date="2020-08" db="EMBL/GenBank/DDBJ databases">
        <title>Genomic Encyclopedia of Type Strains, Phase IV (KMG-IV): sequencing the most valuable type-strain genomes for metagenomic binning, comparative biology and taxonomic classification.</title>
        <authorList>
            <person name="Goeker M."/>
        </authorList>
    </citation>
    <scope>NUCLEOTIDE SEQUENCE [LARGE SCALE GENOMIC DNA]</scope>
    <source>
        <strain evidence="6 7">DSM 102189</strain>
    </source>
</reference>
<feature type="transmembrane region" description="Helical" evidence="5">
    <location>
        <begin position="109"/>
        <end position="129"/>
    </location>
</feature>
<name>A0A841LIF9_9SPHN</name>
<comment type="subcellular location">
    <subcellularLocation>
        <location evidence="1">Membrane</location>
        <topology evidence="1">Multi-pass membrane protein</topology>
    </subcellularLocation>
</comment>
<accession>A0A841LIF9</accession>
<dbReference type="Pfam" id="PF13564">
    <property type="entry name" value="DoxX_2"/>
    <property type="match status" value="1"/>
</dbReference>
<feature type="transmembrane region" description="Helical" evidence="5">
    <location>
        <begin position="42"/>
        <end position="59"/>
    </location>
</feature>
<keyword evidence="3 5" id="KW-1133">Transmembrane helix</keyword>
<evidence type="ECO:0000256" key="2">
    <source>
        <dbReference type="ARBA" id="ARBA00022692"/>
    </source>
</evidence>
<evidence type="ECO:0000313" key="6">
    <source>
        <dbReference type="EMBL" id="MBB6229002.1"/>
    </source>
</evidence>
<dbReference type="PANTHER" id="PTHR36974:SF1">
    <property type="entry name" value="DOXX FAMILY MEMBRANE PROTEIN"/>
    <property type="match status" value="1"/>
</dbReference>
<dbReference type="Proteomes" id="UP000538147">
    <property type="component" value="Unassembled WGS sequence"/>
</dbReference>
<gene>
    <name evidence="6" type="ORF">FHS79_003200</name>
</gene>
<dbReference type="GO" id="GO:0016020">
    <property type="term" value="C:membrane"/>
    <property type="evidence" value="ECO:0007669"/>
    <property type="project" value="UniProtKB-SubCell"/>
</dbReference>
<proteinExistence type="predicted"/>
<comment type="caution">
    <text evidence="6">The sequence shown here is derived from an EMBL/GenBank/DDBJ whole genome shotgun (WGS) entry which is preliminary data.</text>
</comment>
<dbReference type="AlphaFoldDB" id="A0A841LIF9"/>
<keyword evidence="2 5" id="KW-0812">Transmembrane</keyword>
<keyword evidence="7" id="KW-1185">Reference proteome</keyword>
<dbReference type="EMBL" id="JACIIV010000029">
    <property type="protein sequence ID" value="MBB6229002.1"/>
    <property type="molecule type" value="Genomic_DNA"/>
</dbReference>
<sequence length="138" mass="15490">MIRTIARLLLGIIYAGVGIVHLRSPEGFLPIMPEWVPYPLQVVQLTGVWELVGAALLLWPRTIGFLARANWWGGVLMAAYAVVVYPANIKHAMEMVEVGGNTLGWGYHGPRLAFQPVFVWWALWAGRVIDWPFAARVR</sequence>
<dbReference type="InterPro" id="IPR032808">
    <property type="entry name" value="DoxX"/>
</dbReference>
<evidence type="ECO:0000313" key="7">
    <source>
        <dbReference type="Proteomes" id="UP000538147"/>
    </source>
</evidence>
<feature type="transmembrane region" description="Helical" evidence="5">
    <location>
        <begin position="71"/>
        <end position="89"/>
    </location>
</feature>
<feature type="transmembrane region" description="Helical" evidence="5">
    <location>
        <begin position="5"/>
        <end position="22"/>
    </location>
</feature>
<dbReference type="RefSeq" id="WP_184202338.1">
    <property type="nucleotide sequence ID" value="NZ_BMOX01000031.1"/>
</dbReference>
<evidence type="ECO:0000256" key="3">
    <source>
        <dbReference type="ARBA" id="ARBA00022989"/>
    </source>
</evidence>
<dbReference type="PANTHER" id="PTHR36974">
    <property type="entry name" value="MEMBRANE PROTEIN-RELATED"/>
    <property type="match status" value="1"/>
</dbReference>
<protein>
    <submittedName>
        <fullName evidence="6">Putative membrane protein</fullName>
    </submittedName>
</protein>